<dbReference type="InterPro" id="IPR036034">
    <property type="entry name" value="PDZ_sf"/>
</dbReference>
<feature type="chain" id="PRO_5047350964" evidence="1">
    <location>
        <begin position="21"/>
        <end position="405"/>
    </location>
</feature>
<evidence type="ECO:0000313" key="2">
    <source>
        <dbReference type="EMBL" id="URW75939.1"/>
    </source>
</evidence>
<dbReference type="Pfam" id="PF13650">
    <property type="entry name" value="Asp_protease_2"/>
    <property type="match status" value="1"/>
</dbReference>
<dbReference type="GO" id="GO:0006508">
    <property type="term" value="P:proteolysis"/>
    <property type="evidence" value="ECO:0007669"/>
    <property type="project" value="UniProtKB-KW"/>
</dbReference>
<dbReference type="InterPro" id="IPR021109">
    <property type="entry name" value="Peptidase_aspartic_dom_sf"/>
</dbReference>
<proteinExistence type="predicted"/>
<feature type="signal peptide" evidence="1">
    <location>
        <begin position="1"/>
        <end position="20"/>
    </location>
</feature>
<dbReference type="Gene3D" id="2.30.42.10">
    <property type="match status" value="1"/>
</dbReference>
<evidence type="ECO:0000256" key="1">
    <source>
        <dbReference type="SAM" id="SignalP"/>
    </source>
</evidence>
<keyword evidence="3" id="KW-1185">Reference proteome</keyword>
<keyword evidence="2" id="KW-0645">Protease</keyword>
<keyword evidence="1" id="KW-0732">Signal</keyword>
<keyword evidence="2" id="KW-0378">Hydrolase</keyword>
<dbReference type="SUPFAM" id="SSF50630">
    <property type="entry name" value="Acid proteases"/>
    <property type="match status" value="1"/>
</dbReference>
<dbReference type="Proteomes" id="UP001055580">
    <property type="component" value="Chromosome"/>
</dbReference>
<dbReference type="Gene3D" id="2.40.70.10">
    <property type="entry name" value="Acid Proteases"/>
    <property type="match status" value="2"/>
</dbReference>
<dbReference type="RefSeq" id="WP_250752634.1">
    <property type="nucleotide sequence ID" value="NZ_CP098401.1"/>
</dbReference>
<reference evidence="2" key="1">
    <citation type="submission" date="2022-05" db="EMBL/GenBank/DDBJ databases">
        <title>Sphingomonas sp. strain RMG20 Genome sequencing and assembly.</title>
        <authorList>
            <person name="Kim I."/>
        </authorList>
    </citation>
    <scope>NUCLEOTIDE SEQUENCE</scope>
    <source>
        <strain evidence="2">RMG20</strain>
    </source>
</reference>
<dbReference type="GO" id="GO:0008233">
    <property type="term" value="F:peptidase activity"/>
    <property type="evidence" value="ECO:0007669"/>
    <property type="project" value="UniProtKB-KW"/>
</dbReference>
<sequence>MSILRLAALACLCAAAPLVAQKPAAVRRTAPALLSPGPVLSADSERQWIAFDYTPGNQLAFRVTVNGRRAIALLDTGVNFSLVSTGFAAAAGLKSSARAEATAIGGAVPISWAAVESIGFGGLSRDGGRIGIADFGRLVSDTPEPVDVLIGADLIADHAIDIDFDKRRFRMLPSGRMPFAGTTVAMRTGQRSGTFLVDLTIDRARLRPVMIDTGDGGFLSLSNEAWTAAQLSAARPTSTVAIGLGGMIESDLATLPAVGLGSLVARNVEARIERPGGYSAQTAIAGRIGSALLRRYRVLIDPRARRMVLAPGAEIDTVPAKSTSGIVASYERGALRVVHVMKNSPAAATGWKAGERICRIDGTPLPGDYPSSRLATWPIDTPGRTVSLGLCDRGGERQLTLASFY</sequence>
<dbReference type="SUPFAM" id="SSF50156">
    <property type="entry name" value="PDZ domain-like"/>
    <property type="match status" value="1"/>
</dbReference>
<evidence type="ECO:0000313" key="3">
    <source>
        <dbReference type="Proteomes" id="UP001055580"/>
    </source>
</evidence>
<organism evidence="2 3">
    <name type="scientific">Sphingomonas donggukensis</name>
    <dbReference type="NCBI Taxonomy" id="2949093"/>
    <lineage>
        <taxon>Bacteria</taxon>
        <taxon>Pseudomonadati</taxon>
        <taxon>Pseudomonadota</taxon>
        <taxon>Alphaproteobacteria</taxon>
        <taxon>Sphingomonadales</taxon>
        <taxon>Sphingomonadaceae</taxon>
        <taxon>Sphingomonas</taxon>
    </lineage>
</organism>
<gene>
    <name evidence="2" type="ORF">M9980_01530</name>
</gene>
<accession>A0ABY4TVD4</accession>
<protein>
    <submittedName>
        <fullName evidence="2">Aspartyl protease family protein</fullName>
    </submittedName>
</protein>
<dbReference type="EMBL" id="CP098401">
    <property type="protein sequence ID" value="URW75939.1"/>
    <property type="molecule type" value="Genomic_DNA"/>
</dbReference>
<name>A0ABY4TVD4_9SPHN</name>